<feature type="transmembrane region" description="Helical" evidence="7">
    <location>
        <begin position="332"/>
        <end position="355"/>
    </location>
</feature>
<reference evidence="9" key="1">
    <citation type="submission" date="2022-08" db="EMBL/GenBank/DDBJ databases">
        <title>Alicyclobacillus fastidiosus DSM 17978, complete genome.</title>
        <authorList>
            <person name="Wang Q."/>
            <person name="Cai R."/>
            <person name="Wang Z."/>
        </authorList>
    </citation>
    <scope>NUCLEOTIDE SEQUENCE</scope>
    <source>
        <strain evidence="9">DSM 17978</strain>
    </source>
</reference>
<dbReference type="InterPro" id="IPR036259">
    <property type="entry name" value="MFS_trans_sf"/>
</dbReference>
<evidence type="ECO:0000256" key="7">
    <source>
        <dbReference type="SAM" id="Phobius"/>
    </source>
</evidence>
<keyword evidence="5 7" id="KW-1133">Transmembrane helix</keyword>
<feature type="domain" description="Major facilitator superfamily (MFS) profile" evidence="8">
    <location>
        <begin position="1"/>
        <end position="385"/>
    </location>
</feature>
<sequence>MKRYRFGLVFALWGMLLYGAIDAMRSATGPMLQAQIHITYTQLGTLFAANSIGYLLGSFPSGFVIHRVGLKRTLFIGSIALGAVLILIAFPTAFLMLWVAFFSLGFVMGWLEIAINAVVPAVAQTPRAESSGFNLLHGFYGVGATLFPTIVTYLATKSGHWSTPFLDVGVLTILAALSIVQYRFPNLAGPDRKQSGVTSAKRQQALTAPLFYALLLGIMLYVLAEVGTATWLPTYLVHAEGMSLTASSWYLTAFYLTFTIGRLTGPLWVHKLGSYASILWSSVFSLVFFGAGLVVPQCPILFVVSGFGFAVTFPTIVHLASQAFPGETGRVIGMLLTFSGIGSIFVNWLVGFLATKVGINVAFWLIPSSLLLVFVSTLAARWLDRTPLTSAREASL</sequence>
<dbReference type="RefSeq" id="WP_268007488.1">
    <property type="nucleotide sequence ID" value="NZ_BSUT01000001.1"/>
</dbReference>
<feature type="transmembrane region" description="Helical" evidence="7">
    <location>
        <begin position="275"/>
        <end position="294"/>
    </location>
</feature>
<feature type="transmembrane region" description="Helical" evidence="7">
    <location>
        <begin position="44"/>
        <end position="65"/>
    </location>
</feature>
<gene>
    <name evidence="9" type="ORF">NZD89_09610</name>
</gene>
<feature type="transmembrane region" description="Helical" evidence="7">
    <location>
        <begin position="74"/>
        <end position="94"/>
    </location>
</feature>
<organism evidence="9 10">
    <name type="scientific">Alicyclobacillus fastidiosus</name>
    <dbReference type="NCBI Taxonomy" id="392011"/>
    <lineage>
        <taxon>Bacteria</taxon>
        <taxon>Bacillati</taxon>
        <taxon>Bacillota</taxon>
        <taxon>Bacilli</taxon>
        <taxon>Bacillales</taxon>
        <taxon>Alicyclobacillaceae</taxon>
        <taxon>Alicyclobacillus</taxon>
    </lineage>
</organism>
<name>A0ABY6ZKZ8_9BACL</name>
<feature type="transmembrane region" description="Helical" evidence="7">
    <location>
        <begin position="205"/>
        <end position="224"/>
    </location>
</feature>
<dbReference type="Pfam" id="PF07690">
    <property type="entry name" value="MFS_1"/>
    <property type="match status" value="1"/>
</dbReference>
<evidence type="ECO:0000256" key="3">
    <source>
        <dbReference type="ARBA" id="ARBA00022448"/>
    </source>
</evidence>
<dbReference type="Gene3D" id="1.20.1250.20">
    <property type="entry name" value="MFS general substrate transporter like domains"/>
    <property type="match status" value="2"/>
</dbReference>
<evidence type="ECO:0000256" key="2">
    <source>
        <dbReference type="ARBA" id="ARBA00008335"/>
    </source>
</evidence>
<keyword evidence="10" id="KW-1185">Reference proteome</keyword>
<protein>
    <submittedName>
        <fullName evidence="9">MFS transporter</fullName>
    </submittedName>
</protein>
<keyword evidence="6 7" id="KW-0472">Membrane</keyword>
<evidence type="ECO:0000256" key="4">
    <source>
        <dbReference type="ARBA" id="ARBA00022692"/>
    </source>
</evidence>
<evidence type="ECO:0000313" key="9">
    <source>
        <dbReference type="EMBL" id="WAH43609.1"/>
    </source>
</evidence>
<keyword evidence="4 7" id="KW-0812">Transmembrane</keyword>
<feature type="transmembrane region" description="Helical" evidence="7">
    <location>
        <begin position="300"/>
        <end position="320"/>
    </location>
</feature>
<feature type="transmembrane region" description="Helical" evidence="7">
    <location>
        <begin position="161"/>
        <end position="184"/>
    </location>
</feature>
<comment type="subcellular location">
    <subcellularLocation>
        <location evidence="1">Cell membrane</location>
        <topology evidence="1">Multi-pass membrane protein</topology>
    </subcellularLocation>
</comment>
<dbReference type="PANTHER" id="PTHR23514">
    <property type="entry name" value="BYPASS OF STOP CODON PROTEIN 6"/>
    <property type="match status" value="1"/>
</dbReference>
<feature type="transmembrane region" description="Helical" evidence="7">
    <location>
        <begin position="361"/>
        <end position="383"/>
    </location>
</feature>
<keyword evidence="3" id="KW-0813">Transport</keyword>
<evidence type="ECO:0000256" key="6">
    <source>
        <dbReference type="ARBA" id="ARBA00023136"/>
    </source>
</evidence>
<dbReference type="PANTHER" id="PTHR23514:SF3">
    <property type="entry name" value="BYPASS OF STOP CODON PROTEIN 6"/>
    <property type="match status" value="1"/>
</dbReference>
<dbReference type="SUPFAM" id="SSF103473">
    <property type="entry name" value="MFS general substrate transporter"/>
    <property type="match status" value="1"/>
</dbReference>
<accession>A0ABY6ZKZ8</accession>
<dbReference type="PROSITE" id="PS50850">
    <property type="entry name" value="MFS"/>
    <property type="match status" value="1"/>
</dbReference>
<evidence type="ECO:0000259" key="8">
    <source>
        <dbReference type="PROSITE" id="PS50850"/>
    </source>
</evidence>
<proteinExistence type="inferred from homology"/>
<comment type="similarity">
    <text evidence="2">Belongs to the major facilitator superfamily.</text>
</comment>
<evidence type="ECO:0000256" key="5">
    <source>
        <dbReference type="ARBA" id="ARBA00022989"/>
    </source>
</evidence>
<dbReference type="InterPro" id="IPR020846">
    <property type="entry name" value="MFS_dom"/>
</dbReference>
<evidence type="ECO:0000313" key="10">
    <source>
        <dbReference type="Proteomes" id="UP001164761"/>
    </source>
</evidence>
<dbReference type="EMBL" id="CP104067">
    <property type="protein sequence ID" value="WAH43609.1"/>
    <property type="molecule type" value="Genomic_DNA"/>
</dbReference>
<feature type="transmembrane region" description="Helical" evidence="7">
    <location>
        <begin position="100"/>
        <end position="123"/>
    </location>
</feature>
<dbReference type="InterPro" id="IPR051788">
    <property type="entry name" value="MFS_Transporter"/>
</dbReference>
<feature type="transmembrane region" description="Helical" evidence="7">
    <location>
        <begin position="135"/>
        <end position="155"/>
    </location>
</feature>
<dbReference type="Proteomes" id="UP001164761">
    <property type="component" value="Chromosome"/>
</dbReference>
<dbReference type="InterPro" id="IPR011701">
    <property type="entry name" value="MFS"/>
</dbReference>
<evidence type="ECO:0000256" key="1">
    <source>
        <dbReference type="ARBA" id="ARBA00004651"/>
    </source>
</evidence>